<dbReference type="CDD" id="cd17353">
    <property type="entry name" value="MFS_OFA_like"/>
    <property type="match status" value="1"/>
</dbReference>
<protein>
    <recommendedName>
        <fullName evidence="7">Major facilitator superfamily (MFS) profile domain-containing protein</fullName>
    </recommendedName>
</protein>
<keyword evidence="9" id="KW-1185">Reference proteome</keyword>
<reference evidence="9" key="1">
    <citation type="journal article" date="2019" name="Microbiology">
        <title>Complete Genome Sequence of an Uncultured Bacterium of the Candidate Phylum Bipolaricaulota.</title>
        <authorList>
            <person name="Kadnikov V.V."/>
            <person name="Mardanov A.V."/>
            <person name="Beletsky A.V."/>
            <person name="Frank Y.A."/>
            <person name="Karnachuk O.V."/>
            <person name="Ravin N.V."/>
        </authorList>
    </citation>
    <scope>NUCLEOTIDE SEQUENCE [LARGE SCALE GENOMIC DNA]</scope>
</reference>
<dbReference type="GO" id="GO:0022857">
    <property type="term" value="F:transmembrane transporter activity"/>
    <property type="evidence" value="ECO:0007669"/>
    <property type="project" value="InterPro"/>
</dbReference>
<sequence>MQEQKTINRLWVLFGALLIQTVLGAVYTWSLFNEPLVQKFGWSTGDVVFTFSITMAMFAVGVLLAGRVQDKLGPRKVAIAGGLLAGLGVFLASQATSIMQIYLTYGFMTGLGMGAAYVTPVATCVKWFPERRGFITGLALAAVGVGGMIFTPMILSLIESVGVSSTFMYLGVGYGTAIILGGLLMINPPEGYKPAGWEPPKAGEATTGAVQTGLDFTPGEMIKTPQFYSLFVMYFCGIAAGLMVISIAANIGTELVGLTAAAAGGAVVTISLFNAGGRFGWGAISDKIGRIRSLFLQFIILGVAMLYMSLVPMSYVSYLVVTCAVGFCFGGYLSIFPSVTADWFGTKNVGNNYGLVFMGYGVSALVAPMFAVAVGFTTAFMVAAVLCAFSAVLAWFTKPPTAKA</sequence>
<evidence type="ECO:0000313" key="9">
    <source>
        <dbReference type="Proteomes" id="UP000426444"/>
    </source>
</evidence>
<dbReference type="RefSeq" id="WP_197079130.1">
    <property type="nucleotide sequence ID" value="NZ_CP046457.1"/>
</dbReference>
<feature type="transmembrane region" description="Helical" evidence="6">
    <location>
        <begin position="316"/>
        <end position="341"/>
    </location>
</feature>
<feature type="transmembrane region" description="Helical" evidence="6">
    <location>
        <begin position="102"/>
        <end position="122"/>
    </location>
</feature>
<dbReference type="InterPro" id="IPR011701">
    <property type="entry name" value="MFS"/>
</dbReference>
<organism evidence="8 9">
    <name type="scientific">Candidatus Syntrophocurvum alkaliphilum</name>
    <dbReference type="NCBI Taxonomy" id="2293317"/>
    <lineage>
        <taxon>Bacteria</taxon>
        <taxon>Bacillati</taxon>
        <taxon>Bacillota</taxon>
        <taxon>Clostridia</taxon>
        <taxon>Eubacteriales</taxon>
        <taxon>Syntrophomonadaceae</taxon>
        <taxon>Candidatus Syntrophocurvum</taxon>
    </lineage>
</organism>
<keyword evidence="5 6" id="KW-0472">Membrane</keyword>
<dbReference type="SUPFAM" id="SSF103473">
    <property type="entry name" value="MFS general substrate transporter"/>
    <property type="match status" value="1"/>
</dbReference>
<keyword evidence="2" id="KW-0813">Transport</keyword>
<feature type="domain" description="Major facilitator superfamily (MFS) profile" evidence="7">
    <location>
        <begin position="8"/>
        <end position="402"/>
    </location>
</feature>
<dbReference type="EMBL" id="CP046457">
    <property type="protein sequence ID" value="QGT98666.1"/>
    <property type="molecule type" value="Genomic_DNA"/>
</dbReference>
<feature type="transmembrane region" description="Helical" evidence="6">
    <location>
        <begin position="167"/>
        <end position="186"/>
    </location>
</feature>
<proteinExistence type="predicted"/>
<dbReference type="Gene3D" id="1.20.1250.20">
    <property type="entry name" value="MFS general substrate transporter like domains"/>
    <property type="match status" value="2"/>
</dbReference>
<name>A0A6I6D5J7_9FIRM</name>
<dbReference type="InterPro" id="IPR036259">
    <property type="entry name" value="MFS_trans_sf"/>
</dbReference>
<evidence type="ECO:0000256" key="1">
    <source>
        <dbReference type="ARBA" id="ARBA00004651"/>
    </source>
</evidence>
<keyword evidence="4 6" id="KW-1133">Transmembrane helix</keyword>
<feature type="transmembrane region" description="Helical" evidence="6">
    <location>
        <begin position="134"/>
        <end position="155"/>
    </location>
</feature>
<feature type="transmembrane region" description="Helical" evidence="6">
    <location>
        <begin position="77"/>
        <end position="96"/>
    </location>
</feature>
<dbReference type="InterPro" id="IPR050327">
    <property type="entry name" value="Proton-linked_MCT"/>
</dbReference>
<dbReference type="GO" id="GO:0005886">
    <property type="term" value="C:plasma membrane"/>
    <property type="evidence" value="ECO:0007669"/>
    <property type="project" value="UniProtKB-SubCell"/>
</dbReference>
<accession>A0A6I6D5J7</accession>
<dbReference type="Pfam" id="PF07690">
    <property type="entry name" value="MFS_1"/>
    <property type="match status" value="1"/>
</dbReference>
<gene>
    <name evidence="8" type="ORF">SYNTR_0073</name>
</gene>
<dbReference type="InterPro" id="IPR020846">
    <property type="entry name" value="MFS_dom"/>
</dbReference>
<dbReference type="PANTHER" id="PTHR11360:SF317">
    <property type="entry name" value="MAJOR FACILITATOR SUPERFAMILY (MFS) PROFILE DOMAIN-CONTAINING PROTEIN-RELATED"/>
    <property type="match status" value="1"/>
</dbReference>
<dbReference type="Proteomes" id="UP000426444">
    <property type="component" value="Chromosome"/>
</dbReference>
<evidence type="ECO:0000256" key="4">
    <source>
        <dbReference type="ARBA" id="ARBA00022989"/>
    </source>
</evidence>
<evidence type="ECO:0000256" key="2">
    <source>
        <dbReference type="ARBA" id="ARBA00022448"/>
    </source>
</evidence>
<evidence type="ECO:0000313" key="8">
    <source>
        <dbReference type="EMBL" id="QGT98666.1"/>
    </source>
</evidence>
<feature type="transmembrane region" description="Helical" evidence="6">
    <location>
        <begin position="48"/>
        <end position="65"/>
    </location>
</feature>
<comment type="subcellular location">
    <subcellularLocation>
        <location evidence="1">Cell membrane</location>
        <topology evidence="1">Multi-pass membrane protein</topology>
    </subcellularLocation>
</comment>
<feature type="transmembrane region" description="Helical" evidence="6">
    <location>
        <begin position="379"/>
        <end position="397"/>
    </location>
</feature>
<dbReference type="PANTHER" id="PTHR11360">
    <property type="entry name" value="MONOCARBOXYLATE TRANSPORTER"/>
    <property type="match status" value="1"/>
</dbReference>
<keyword evidence="3 6" id="KW-0812">Transmembrane</keyword>
<evidence type="ECO:0000256" key="5">
    <source>
        <dbReference type="ARBA" id="ARBA00023136"/>
    </source>
</evidence>
<feature type="transmembrane region" description="Helical" evidence="6">
    <location>
        <begin position="227"/>
        <end position="249"/>
    </location>
</feature>
<evidence type="ECO:0000256" key="6">
    <source>
        <dbReference type="SAM" id="Phobius"/>
    </source>
</evidence>
<evidence type="ECO:0000256" key="3">
    <source>
        <dbReference type="ARBA" id="ARBA00022692"/>
    </source>
</evidence>
<dbReference type="AlphaFoldDB" id="A0A6I6D5J7"/>
<dbReference type="KEGG" id="salq:SYNTR_0073"/>
<feature type="transmembrane region" description="Helical" evidence="6">
    <location>
        <begin position="255"/>
        <end position="273"/>
    </location>
</feature>
<dbReference type="PROSITE" id="PS50850">
    <property type="entry name" value="MFS"/>
    <property type="match status" value="1"/>
</dbReference>
<feature type="transmembrane region" description="Helical" evidence="6">
    <location>
        <begin position="294"/>
        <end position="310"/>
    </location>
</feature>
<feature type="transmembrane region" description="Helical" evidence="6">
    <location>
        <begin position="353"/>
        <end position="373"/>
    </location>
</feature>
<evidence type="ECO:0000259" key="7">
    <source>
        <dbReference type="PROSITE" id="PS50850"/>
    </source>
</evidence>